<sequence length="90" mass="10390">EVSKIRGELAQWDTKLESKFKKFKDEFKGELRFKLYSLFGQYLGHPNPTPNNVEAKGGWSKLEQLFEVKGILNDAKVHTVMLHLDGRVLD</sequence>
<evidence type="ECO:0000313" key="1">
    <source>
        <dbReference type="EMBL" id="KAH1038433.1"/>
    </source>
</evidence>
<dbReference type="AlphaFoldDB" id="A0A9D3UDM6"/>
<evidence type="ECO:0000313" key="2">
    <source>
        <dbReference type="Proteomes" id="UP000828251"/>
    </source>
</evidence>
<gene>
    <name evidence="1" type="ORF">J1N35_040176</name>
</gene>
<comment type="caution">
    <text evidence="1">The sequence shown here is derived from an EMBL/GenBank/DDBJ whole genome shotgun (WGS) entry which is preliminary data.</text>
</comment>
<dbReference type="EMBL" id="JAIQCV010000012">
    <property type="protein sequence ID" value="KAH1038433.1"/>
    <property type="molecule type" value="Genomic_DNA"/>
</dbReference>
<feature type="non-terminal residue" evidence="1">
    <location>
        <position position="1"/>
    </location>
</feature>
<reference evidence="1 2" key="1">
    <citation type="journal article" date="2021" name="Plant Biotechnol. J.">
        <title>Multi-omics assisted identification of the key and species-specific regulatory components of drought-tolerant mechanisms in Gossypium stocksii.</title>
        <authorList>
            <person name="Yu D."/>
            <person name="Ke L."/>
            <person name="Zhang D."/>
            <person name="Wu Y."/>
            <person name="Sun Y."/>
            <person name="Mei J."/>
            <person name="Sun J."/>
            <person name="Sun Y."/>
        </authorList>
    </citation>
    <scope>NUCLEOTIDE SEQUENCE [LARGE SCALE GENOMIC DNA]</scope>
    <source>
        <strain evidence="2">cv. E1</strain>
        <tissue evidence="1">Leaf</tissue>
    </source>
</reference>
<protein>
    <submittedName>
        <fullName evidence="1">Uncharacterized protein</fullName>
    </submittedName>
</protein>
<proteinExistence type="predicted"/>
<name>A0A9D3UDM6_9ROSI</name>
<accession>A0A9D3UDM6</accession>
<keyword evidence="2" id="KW-1185">Reference proteome</keyword>
<organism evidence="1 2">
    <name type="scientific">Gossypium stocksii</name>
    <dbReference type="NCBI Taxonomy" id="47602"/>
    <lineage>
        <taxon>Eukaryota</taxon>
        <taxon>Viridiplantae</taxon>
        <taxon>Streptophyta</taxon>
        <taxon>Embryophyta</taxon>
        <taxon>Tracheophyta</taxon>
        <taxon>Spermatophyta</taxon>
        <taxon>Magnoliopsida</taxon>
        <taxon>eudicotyledons</taxon>
        <taxon>Gunneridae</taxon>
        <taxon>Pentapetalae</taxon>
        <taxon>rosids</taxon>
        <taxon>malvids</taxon>
        <taxon>Malvales</taxon>
        <taxon>Malvaceae</taxon>
        <taxon>Malvoideae</taxon>
        <taxon>Gossypium</taxon>
    </lineage>
</organism>
<dbReference type="Proteomes" id="UP000828251">
    <property type="component" value="Unassembled WGS sequence"/>
</dbReference>